<feature type="region of interest" description="Disordered" evidence="1">
    <location>
        <begin position="15"/>
        <end position="48"/>
    </location>
</feature>
<proteinExistence type="predicted"/>
<keyword evidence="3" id="KW-1185">Reference proteome</keyword>
<gene>
    <name evidence="2" type="ORF">TSOC_008408</name>
</gene>
<evidence type="ECO:0000256" key="1">
    <source>
        <dbReference type="SAM" id="MobiDB-lite"/>
    </source>
</evidence>
<reference evidence="2 3" key="1">
    <citation type="journal article" date="2017" name="Mol. Biol. Evol.">
        <title>The 4-celled Tetrabaena socialis nuclear genome reveals the essential components for genetic control of cell number at the origin of multicellularity in the volvocine lineage.</title>
        <authorList>
            <person name="Featherston J."/>
            <person name="Arakaki Y."/>
            <person name="Hanschen E.R."/>
            <person name="Ferris P.J."/>
            <person name="Michod R.E."/>
            <person name="Olson B.J.S.C."/>
            <person name="Nozaki H."/>
            <person name="Durand P.M."/>
        </authorList>
    </citation>
    <scope>NUCLEOTIDE SEQUENCE [LARGE SCALE GENOMIC DNA]</scope>
    <source>
        <strain evidence="2 3">NIES-571</strain>
    </source>
</reference>
<protein>
    <submittedName>
        <fullName evidence="2">Uncharacterized protein</fullName>
    </submittedName>
</protein>
<evidence type="ECO:0000313" key="3">
    <source>
        <dbReference type="Proteomes" id="UP000236333"/>
    </source>
</evidence>
<organism evidence="2 3">
    <name type="scientific">Tetrabaena socialis</name>
    <dbReference type="NCBI Taxonomy" id="47790"/>
    <lineage>
        <taxon>Eukaryota</taxon>
        <taxon>Viridiplantae</taxon>
        <taxon>Chlorophyta</taxon>
        <taxon>core chlorophytes</taxon>
        <taxon>Chlorophyceae</taxon>
        <taxon>CS clade</taxon>
        <taxon>Chlamydomonadales</taxon>
        <taxon>Tetrabaenaceae</taxon>
        <taxon>Tetrabaena</taxon>
    </lineage>
</organism>
<dbReference type="EMBL" id="PGGS01000314">
    <property type="protein sequence ID" value="PNH05334.1"/>
    <property type="molecule type" value="Genomic_DNA"/>
</dbReference>
<comment type="caution">
    <text evidence="2">The sequence shown here is derived from an EMBL/GenBank/DDBJ whole genome shotgun (WGS) entry which is preliminary data.</text>
</comment>
<accession>A0A2J7ZYI8</accession>
<feature type="compositionally biased region" description="Gly residues" evidence="1">
    <location>
        <begin position="34"/>
        <end position="48"/>
    </location>
</feature>
<evidence type="ECO:0000313" key="2">
    <source>
        <dbReference type="EMBL" id="PNH05334.1"/>
    </source>
</evidence>
<sequence length="78" mass="7541">MSSGIGQLIARMVAAGPAADQPRTPSAAGLQAPGAGGGGGGGGGDGGCDAGWAELLPFRFDPLGRPGHAEALARFARR</sequence>
<name>A0A2J7ZYI8_9CHLO</name>
<dbReference type="Proteomes" id="UP000236333">
    <property type="component" value="Unassembled WGS sequence"/>
</dbReference>
<dbReference type="AlphaFoldDB" id="A0A2J7ZYI8"/>